<feature type="compositionally biased region" description="Basic and acidic residues" evidence="1">
    <location>
        <begin position="33"/>
        <end position="42"/>
    </location>
</feature>
<keyword evidence="2" id="KW-1133">Transmembrane helix</keyword>
<feature type="transmembrane region" description="Helical" evidence="2">
    <location>
        <begin position="143"/>
        <end position="161"/>
    </location>
</feature>
<dbReference type="OrthoDB" id="5340195at2759"/>
<reference evidence="3" key="1">
    <citation type="submission" date="2019-04" db="EMBL/GenBank/DDBJ databases">
        <title>Sequencing of skin fungus with MAO and IRED activity.</title>
        <authorList>
            <person name="Marsaioli A.J."/>
            <person name="Bonatto J.M.C."/>
            <person name="Reis Junior O."/>
        </authorList>
    </citation>
    <scope>NUCLEOTIDE SEQUENCE</scope>
    <source>
        <strain evidence="3">30M1</strain>
    </source>
</reference>
<keyword evidence="2" id="KW-0472">Membrane</keyword>
<sequence length="796" mass="89498">MERSSPPDPLNSPLGSPEIRISRPEYASIPQRTSDDDIFDSRFDRPSRFEEAIEPGLGIQMRPFASPTSPGKSYSQQSTPKAGMFSSFAPNSPRPLYQRTPDTLYSFGTGISRSRTDPMTERLIAHRATQSAKWKVHWRTPTIMVSSFIIGIVLALGQHFWYRFLHHRPMYDEDLKFRWVLYGRALAYLSKVAFGGCCILVFRQRIWRTFRERALSVLSIDQLFGATDDPSLFANWETLTNAPIAVAIATVFWLIPLATIIFSPGSLTFGTFLDSKNVSRAVPHVNFSLETTKDWRHPVKFDADDDDLLAKGGNKRSLMYYNTTDKSQEPTTPGWFDYYDQPSAELKRISLLFGYNLMNHSTHRLNARQAVCGKSDTGSQYNCTFTQNFIAPAYKCDLVAKGMGDDSRLAELGAPFNTSTLVPQGRDVYRAEVKLGDYKYPQTNNFQKGPGGVPAGEIPADLGVFKSEPVLWIGWSTNSTEPLASDSPLHANWTHRYDPQIIRCVMNEANYTVRWNFTGPFFMEMSMREFLGPVLDTNFTKNADGTLNYDADPVPAENFVRPLPDVGRYKKMAAYHAMGEVFRGFLGGHVELEPPIPGPSYAVVSSDITKTRLVGVDSLPKADFTKVLEDFFGDLVLSLYSAPEMLVVEDTPLQVSRTMWQSSFVYVPERLWMCYAPVIFVTLIVLVFGLFTIWEDGTTFSTGFSRILVTTRNTTLDDISRGACLGNDPFPMELMHTRLKFGVLSEGSENEYMGSEGFQHCAFGVVSEVAPIRQGVPYAGLRRRRQMKSGLKTISE</sequence>
<accession>A0A9P4T5V6</accession>
<feature type="compositionally biased region" description="Polar residues" evidence="1">
    <location>
        <begin position="66"/>
        <end position="80"/>
    </location>
</feature>
<comment type="caution">
    <text evidence="3">The sequence shown here is derived from an EMBL/GenBank/DDBJ whole genome shotgun (WGS) entry which is preliminary data.</text>
</comment>
<evidence type="ECO:0000313" key="4">
    <source>
        <dbReference type="Proteomes" id="UP000801428"/>
    </source>
</evidence>
<feature type="region of interest" description="Disordered" evidence="1">
    <location>
        <begin position="1"/>
        <end position="42"/>
    </location>
</feature>
<dbReference type="EMBL" id="SWKU01000038">
    <property type="protein sequence ID" value="KAF2994717.1"/>
    <property type="molecule type" value="Genomic_DNA"/>
</dbReference>
<keyword evidence="4" id="KW-1185">Reference proteome</keyword>
<gene>
    <name evidence="3" type="ORF">E8E13_003419</name>
</gene>
<evidence type="ECO:0000256" key="1">
    <source>
        <dbReference type="SAM" id="MobiDB-lite"/>
    </source>
</evidence>
<proteinExistence type="predicted"/>
<feature type="region of interest" description="Disordered" evidence="1">
    <location>
        <begin position="60"/>
        <end position="86"/>
    </location>
</feature>
<organism evidence="3 4">
    <name type="scientific">Curvularia kusanoi</name>
    <name type="common">Cochliobolus kusanoi</name>
    <dbReference type="NCBI Taxonomy" id="90978"/>
    <lineage>
        <taxon>Eukaryota</taxon>
        <taxon>Fungi</taxon>
        <taxon>Dikarya</taxon>
        <taxon>Ascomycota</taxon>
        <taxon>Pezizomycotina</taxon>
        <taxon>Dothideomycetes</taxon>
        <taxon>Pleosporomycetidae</taxon>
        <taxon>Pleosporales</taxon>
        <taxon>Pleosporineae</taxon>
        <taxon>Pleosporaceae</taxon>
        <taxon>Curvularia</taxon>
    </lineage>
</organism>
<dbReference type="PANTHER" id="PTHR35041">
    <property type="entry name" value="MEDIATOR OF RNA POLYMERASE II TRANSCRIPTION SUBUNIT 1"/>
    <property type="match status" value="1"/>
</dbReference>
<name>A0A9P4T5V6_CURKU</name>
<evidence type="ECO:0000313" key="3">
    <source>
        <dbReference type="EMBL" id="KAF2994717.1"/>
    </source>
</evidence>
<dbReference type="Proteomes" id="UP000801428">
    <property type="component" value="Unassembled WGS sequence"/>
</dbReference>
<feature type="compositionally biased region" description="Pro residues" evidence="1">
    <location>
        <begin position="1"/>
        <end position="10"/>
    </location>
</feature>
<evidence type="ECO:0000256" key="2">
    <source>
        <dbReference type="SAM" id="Phobius"/>
    </source>
</evidence>
<dbReference type="AlphaFoldDB" id="A0A9P4T5V6"/>
<feature type="transmembrane region" description="Helical" evidence="2">
    <location>
        <begin position="672"/>
        <end position="694"/>
    </location>
</feature>
<keyword evidence="2" id="KW-0812">Transmembrane</keyword>
<feature type="transmembrane region" description="Helical" evidence="2">
    <location>
        <begin position="181"/>
        <end position="202"/>
    </location>
</feature>
<dbReference type="PANTHER" id="PTHR35041:SF3">
    <property type="entry name" value="FORMYLMETHIONINE DEFORMYLASE-LIKE PROTEIN"/>
    <property type="match status" value="1"/>
</dbReference>
<protein>
    <submittedName>
        <fullName evidence="3">Uncharacterized protein</fullName>
    </submittedName>
</protein>